<name>A0A328DHY6_9ASTE</name>
<feature type="transmembrane region" description="Helical" evidence="1">
    <location>
        <begin position="80"/>
        <end position="102"/>
    </location>
</feature>
<dbReference type="EMBL" id="NQVE01000134">
    <property type="protein sequence ID" value="RAL45405.1"/>
    <property type="molecule type" value="Genomic_DNA"/>
</dbReference>
<dbReference type="AlphaFoldDB" id="A0A328DHY6"/>
<organism evidence="2 3">
    <name type="scientific">Cuscuta australis</name>
    <dbReference type="NCBI Taxonomy" id="267555"/>
    <lineage>
        <taxon>Eukaryota</taxon>
        <taxon>Viridiplantae</taxon>
        <taxon>Streptophyta</taxon>
        <taxon>Embryophyta</taxon>
        <taxon>Tracheophyta</taxon>
        <taxon>Spermatophyta</taxon>
        <taxon>Magnoliopsida</taxon>
        <taxon>eudicotyledons</taxon>
        <taxon>Gunneridae</taxon>
        <taxon>Pentapetalae</taxon>
        <taxon>asterids</taxon>
        <taxon>lamiids</taxon>
        <taxon>Solanales</taxon>
        <taxon>Convolvulaceae</taxon>
        <taxon>Cuscuteae</taxon>
        <taxon>Cuscuta</taxon>
        <taxon>Cuscuta subgen. Grammica</taxon>
        <taxon>Cuscuta sect. Cleistogrammica</taxon>
    </lineage>
</organism>
<keyword evidence="3" id="KW-1185">Reference proteome</keyword>
<protein>
    <submittedName>
        <fullName evidence="2">Uncharacterized protein</fullName>
    </submittedName>
</protein>
<dbReference type="Proteomes" id="UP000249390">
    <property type="component" value="Unassembled WGS sequence"/>
</dbReference>
<comment type="caution">
    <text evidence="2">The sequence shown here is derived from an EMBL/GenBank/DDBJ whole genome shotgun (WGS) entry which is preliminary data.</text>
</comment>
<evidence type="ECO:0000256" key="1">
    <source>
        <dbReference type="SAM" id="Phobius"/>
    </source>
</evidence>
<proteinExistence type="predicted"/>
<keyword evidence="1" id="KW-0812">Transmembrane</keyword>
<evidence type="ECO:0000313" key="3">
    <source>
        <dbReference type="Proteomes" id="UP000249390"/>
    </source>
</evidence>
<accession>A0A328DHY6</accession>
<reference evidence="2 3" key="1">
    <citation type="submission" date="2018-06" db="EMBL/GenBank/DDBJ databases">
        <title>The Genome of Cuscuta australis (Dodder) Provides Insight into the Evolution of Plant Parasitism.</title>
        <authorList>
            <person name="Liu H."/>
        </authorList>
    </citation>
    <scope>NUCLEOTIDE SEQUENCE [LARGE SCALE GENOMIC DNA]</scope>
    <source>
        <strain evidence="3">cv. Yunnan</strain>
        <tissue evidence="2">Vines</tissue>
    </source>
</reference>
<evidence type="ECO:0000313" key="2">
    <source>
        <dbReference type="EMBL" id="RAL45405.1"/>
    </source>
</evidence>
<keyword evidence="1" id="KW-1133">Transmembrane helix</keyword>
<sequence>MQKSTVWLIVKLARAKIAGCEQAREHFFLEYVIKWSGRLRKGLQISPSYLWVRSLARIPLLFLLLQCMFSFNTVFFKANIFYYIESYLEVSTFWLVSFNLIFGIPKIKQSPLSFPSILNSGYCIVFGSLTKL</sequence>
<keyword evidence="1" id="KW-0472">Membrane</keyword>
<gene>
    <name evidence="2" type="ORF">DM860_013801</name>
</gene>
<feature type="transmembrane region" description="Helical" evidence="1">
    <location>
        <begin position="50"/>
        <end position="74"/>
    </location>
</feature>